<dbReference type="AlphaFoldDB" id="A0A5B1CF04"/>
<dbReference type="Pfam" id="PF08241">
    <property type="entry name" value="Methyltransf_11"/>
    <property type="match status" value="1"/>
</dbReference>
<dbReference type="CDD" id="cd02440">
    <property type="entry name" value="AdoMet_MTases"/>
    <property type="match status" value="1"/>
</dbReference>
<dbReference type="RefSeq" id="WP_068261321.1">
    <property type="nucleotide sequence ID" value="NZ_LWSK01000024.1"/>
</dbReference>
<proteinExistence type="predicted"/>
<keyword evidence="3" id="KW-1185">Reference proteome</keyword>
<dbReference type="EMBL" id="VRLW01000001">
    <property type="protein sequence ID" value="KAA1258792.1"/>
    <property type="molecule type" value="Genomic_DNA"/>
</dbReference>
<evidence type="ECO:0000313" key="2">
    <source>
        <dbReference type="EMBL" id="KAA1258792.1"/>
    </source>
</evidence>
<dbReference type="SUPFAM" id="SSF53335">
    <property type="entry name" value="S-adenosyl-L-methionine-dependent methyltransferases"/>
    <property type="match status" value="1"/>
</dbReference>
<dbReference type="Proteomes" id="UP000322699">
    <property type="component" value="Unassembled WGS sequence"/>
</dbReference>
<gene>
    <name evidence="2" type="ORF">LF1_13150</name>
</gene>
<name>A0A5B1CF04_9BACT</name>
<evidence type="ECO:0000259" key="1">
    <source>
        <dbReference type="Pfam" id="PF08241"/>
    </source>
</evidence>
<evidence type="ECO:0000313" key="3">
    <source>
        <dbReference type="Proteomes" id="UP000322699"/>
    </source>
</evidence>
<feature type="domain" description="Methyltransferase type 11" evidence="1">
    <location>
        <begin position="56"/>
        <end position="142"/>
    </location>
</feature>
<organism evidence="2 3">
    <name type="scientific">Rubripirellula obstinata</name>
    <dbReference type="NCBI Taxonomy" id="406547"/>
    <lineage>
        <taxon>Bacteria</taxon>
        <taxon>Pseudomonadati</taxon>
        <taxon>Planctomycetota</taxon>
        <taxon>Planctomycetia</taxon>
        <taxon>Pirellulales</taxon>
        <taxon>Pirellulaceae</taxon>
        <taxon>Rubripirellula</taxon>
    </lineage>
</organism>
<dbReference type="InterPro" id="IPR013216">
    <property type="entry name" value="Methyltransf_11"/>
</dbReference>
<comment type="caution">
    <text evidence="2">The sequence shown here is derived from an EMBL/GenBank/DDBJ whole genome shotgun (WGS) entry which is preliminary data.</text>
</comment>
<dbReference type="GO" id="GO:0008757">
    <property type="term" value="F:S-adenosylmethionine-dependent methyltransferase activity"/>
    <property type="evidence" value="ECO:0007669"/>
    <property type="project" value="InterPro"/>
</dbReference>
<sequence>MKNENNWKPTKLAYKNGKTIPSRDSSELAVSSRMTVSQVSACYNRHLADHCRGRLLDLGCGKAPYYGLYRPLVDEICCVDWEKSPHGNSHIDKHADLTQPLPLENQTFDTILLSSVLEHIPTPMNLWFEMHRVLRRDGKIILNVPFMYWLHETPHDYYRYTEFSLRKMAADAGFQILVLESTGGGPVVLVDVLGKMLGGVPFLSAIITQTAYVSMSLFLKTRLGKNLNARSAYKIPNGYFMVVQKLPQND</sequence>
<reference evidence="2 3" key="1">
    <citation type="submission" date="2019-08" db="EMBL/GenBank/DDBJ databases">
        <title>Deep-cultivation of Planctomycetes and their phenomic and genomic characterization uncovers novel biology.</title>
        <authorList>
            <person name="Wiegand S."/>
            <person name="Jogler M."/>
            <person name="Boedeker C."/>
            <person name="Pinto D."/>
            <person name="Vollmers J."/>
            <person name="Rivas-Marin E."/>
            <person name="Kohn T."/>
            <person name="Peeters S.H."/>
            <person name="Heuer A."/>
            <person name="Rast P."/>
            <person name="Oberbeckmann S."/>
            <person name="Bunk B."/>
            <person name="Jeske O."/>
            <person name="Meyerdierks A."/>
            <person name="Storesund J.E."/>
            <person name="Kallscheuer N."/>
            <person name="Luecker S."/>
            <person name="Lage O.M."/>
            <person name="Pohl T."/>
            <person name="Merkel B.J."/>
            <person name="Hornburger P."/>
            <person name="Mueller R.-W."/>
            <person name="Bruemmer F."/>
            <person name="Labrenz M."/>
            <person name="Spormann A.M."/>
            <person name="Op Den Camp H."/>
            <person name="Overmann J."/>
            <person name="Amann R."/>
            <person name="Jetten M.S.M."/>
            <person name="Mascher T."/>
            <person name="Medema M.H."/>
            <person name="Devos D.P."/>
            <person name="Kaster A.-K."/>
            <person name="Ovreas L."/>
            <person name="Rohde M."/>
            <person name="Galperin M.Y."/>
            <person name="Jogler C."/>
        </authorList>
    </citation>
    <scope>NUCLEOTIDE SEQUENCE [LARGE SCALE GENOMIC DNA]</scope>
    <source>
        <strain evidence="2 3">LF1</strain>
    </source>
</reference>
<dbReference type="Gene3D" id="3.40.50.150">
    <property type="entry name" value="Vaccinia Virus protein VP39"/>
    <property type="match status" value="1"/>
</dbReference>
<protein>
    <recommendedName>
        <fullName evidence="1">Methyltransferase type 11 domain-containing protein</fullName>
    </recommendedName>
</protein>
<dbReference type="OrthoDB" id="8936324at2"/>
<accession>A0A5B1CF04</accession>
<dbReference type="InterPro" id="IPR029063">
    <property type="entry name" value="SAM-dependent_MTases_sf"/>
</dbReference>